<protein>
    <recommendedName>
        <fullName evidence="8">Alpha-N-acetylglucosaminidase</fullName>
    </recommendedName>
</protein>
<gene>
    <name evidence="6" type="ORF">CNMCM5623_007839</name>
</gene>
<feature type="domain" description="Alpha-N-acetylglucosaminidase N-terminal" evidence="4">
    <location>
        <begin position="133"/>
        <end position="216"/>
    </location>
</feature>
<dbReference type="InterPro" id="IPR024733">
    <property type="entry name" value="NAGLU_tim-barrel"/>
</dbReference>
<feature type="transmembrane region" description="Helical" evidence="2">
    <location>
        <begin position="12"/>
        <end position="31"/>
    </location>
</feature>
<evidence type="ECO:0000313" key="7">
    <source>
        <dbReference type="Proteomes" id="UP000654922"/>
    </source>
</evidence>
<evidence type="ECO:0008006" key="8">
    <source>
        <dbReference type="Google" id="ProtNLM"/>
    </source>
</evidence>
<reference evidence="6" key="1">
    <citation type="submission" date="2020-06" db="EMBL/GenBank/DDBJ databases">
        <title>Draft genome sequences of strains closely related to Aspergillus parafelis and Aspergillus hiratsukae.</title>
        <authorList>
            <person name="Dos Santos R.A.C."/>
            <person name="Rivero-Menendez O."/>
            <person name="Steenwyk J.L."/>
            <person name="Mead M.E."/>
            <person name="Goldman G.H."/>
            <person name="Alastruey-Izquierdo A."/>
            <person name="Rokas A."/>
        </authorList>
    </citation>
    <scope>NUCLEOTIDE SEQUENCE</scope>
    <source>
        <strain evidence="6">CNM-CM5623</strain>
    </source>
</reference>
<dbReference type="AlphaFoldDB" id="A0A8H6USI2"/>
<evidence type="ECO:0000256" key="2">
    <source>
        <dbReference type="SAM" id="Phobius"/>
    </source>
</evidence>
<dbReference type="InterPro" id="IPR007781">
    <property type="entry name" value="NAGLU"/>
</dbReference>
<proteinExistence type="predicted"/>
<feature type="domain" description="Alpha-N-acetylglucosaminidase C-terminal" evidence="5">
    <location>
        <begin position="576"/>
        <end position="845"/>
    </location>
</feature>
<keyword evidence="2" id="KW-1133">Transmembrane helix</keyword>
<dbReference type="PANTHER" id="PTHR12872">
    <property type="entry name" value="ALPHA-N-ACETYLGLUCOSAMINIDASE"/>
    <property type="match status" value="1"/>
</dbReference>
<dbReference type="Gene3D" id="3.30.379.10">
    <property type="entry name" value="Chitobiase/beta-hexosaminidase domain 2-like"/>
    <property type="match status" value="1"/>
</dbReference>
<dbReference type="InterPro" id="IPR029018">
    <property type="entry name" value="Hex-like_dom2"/>
</dbReference>
<dbReference type="InterPro" id="IPR024732">
    <property type="entry name" value="NAGLU_C"/>
</dbReference>
<dbReference type="Gene3D" id="1.20.120.670">
    <property type="entry name" value="N-acetyl-b-d-glucoasminidase"/>
    <property type="match status" value="1"/>
</dbReference>
<comment type="caution">
    <text evidence="6">The sequence shown here is derived from an EMBL/GenBank/DDBJ whole genome shotgun (WGS) entry which is preliminary data.</text>
</comment>
<evidence type="ECO:0000259" key="4">
    <source>
        <dbReference type="Pfam" id="PF12971"/>
    </source>
</evidence>
<dbReference type="PANTHER" id="PTHR12872:SF1">
    <property type="entry name" value="ALPHA-N-ACETYLGLUCOSAMINIDASE"/>
    <property type="match status" value="1"/>
</dbReference>
<keyword evidence="2" id="KW-0812">Transmembrane</keyword>
<dbReference type="Proteomes" id="UP000654922">
    <property type="component" value="Unassembled WGS sequence"/>
</dbReference>
<dbReference type="Pfam" id="PF12972">
    <property type="entry name" value="NAGLU_C"/>
    <property type="match status" value="1"/>
</dbReference>
<evidence type="ECO:0000259" key="5">
    <source>
        <dbReference type="Pfam" id="PF12972"/>
    </source>
</evidence>
<accession>A0A8H6USI2</accession>
<keyword evidence="1" id="KW-0378">Hydrolase</keyword>
<sequence length="858" mass="98095">MDSKTTIIVKAVVIPLGFVVLILTITAIFVLKCRRDRKKDERENLHYSFAPYEQWQTPHQPDNQQWQAAHHSHNQWPMHQYPTASAQMEKPLVGCHPFGLAEGSIRTPGAMVWVKALLLGLCASITFAQSLDGIYDLVRRRMPKHVDSFRFSLVDFNSTSNDQFIVSTAANGTFLVQGNSLSALSYGLHRYLADVALVDIYWFVGSQLHLAPTPLPCLSTPLTGSSTVERRYHFNTVTFSYTTAFWSWEDWELQLDWMALRGINLPLAWVGQEKILVEVFREIGLTDAEISSFLSGPAFQAWNRFGNIQGSWGGDLPYSWIDSQFELQKKIVRRMIELGMTPVLPAFTGFVPRAISRVLPNATVVNGSQWSGFDERYTNDTFLEPFDPSFTRLQRSFIQKQQAAYGNITHIYTLDQYNENDPYSGDLDYLHNVTHNTWLSLKSADPNAVWLMQGWLFYSNSHFWTDERVKAYLSGVEEDQDMLLLDLFSESQPQWQRTQSYYGKPWIWCQLHDYGGNMGLYGQVMNVTVNATQALAASDSLVGFGLTMEGQEGNEIMYDLLLDQAWSRQPIGTDRYFRDWVKTRYSPGGRSVAVLEDLYQAWDILRKTAYNNTRLTSTAVSKSIFELQPSMSGLLNRTGHHPTTINYDPFSLVQAWQLMNSAASKDCSLWSQPAFLYDMVDITRQVIANAFIPMYTNLVSTYHGGASVSKEGSNLIQLLRDLDSVLSTNENFRLSTWIQSARSWARNDTEADFYEYNARNQITLWGPKGEINDYASKQWGGLVSSYYIPRWQRFLHYLENTQASKYNATEIEAQLLAFELKWQEETSKSTRAESRDLRSVLAKVSRKWPSVFGDQNSP</sequence>
<evidence type="ECO:0000256" key="1">
    <source>
        <dbReference type="ARBA" id="ARBA00022801"/>
    </source>
</evidence>
<keyword evidence="2" id="KW-0472">Membrane</keyword>
<dbReference type="InterPro" id="IPR024240">
    <property type="entry name" value="NAGLU_N"/>
</dbReference>
<dbReference type="Gene3D" id="3.20.20.80">
    <property type="entry name" value="Glycosidases"/>
    <property type="match status" value="1"/>
</dbReference>
<dbReference type="Pfam" id="PF05089">
    <property type="entry name" value="NAGLU"/>
    <property type="match status" value="1"/>
</dbReference>
<dbReference type="EMBL" id="JACBAE010001351">
    <property type="protein sequence ID" value="KAF7162614.1"/>
    <property type="molecule type" value="Genomic_DNA"/>
</dbReference>
<dbReference type="GO" id="GO:0016787">
    <property type="term" value="F:hydrolase activity"/>
    <property type="evidence" value="ECO:0007669"/>
    <property type="project" value="UniProtKB-KW"/>
</dbReference>
<organism evidence="6 7">
    <name type="scientific">Aspergillus felis</name>
    <dbReference type="NCBI Taxonomy" id="1287682"/>
    <lineage>
        <taxon>Eukaryota</taxon>
        <taxon>Fungi</taxon>
        <taxon>Dikarya</taxon>
        <taxon>Ascomycota</taxon>
        <taxon>Pezizomycotina</taxon>
        <taxon>Eurotiomycetes</taxon>
        <taxon>Eurotiomycetidae</taxon>
        <taxon>Eurotiales</taxon>
        <taxon>Aspergillaceae</taxon>
        <taxon>Aspergillus</taxon>
        <taxon>Aspergillus subgen. Fumigati</taxon>
    </lineage>
</organism>
<name>A0A8H6USI2_9EURO</name>
<evidence type="ECO:0000259" key="3">
    <source>
        <dbReference type="Pfam" id="PF05089"/>
    </source>
</evidence>
<feature type="domain" description="Alpha-N-acetylglucosaminidase tim-barrel" evidence="3">
    <location>
        <begin position="231"/>
        <end position="567"/>
    </location>
</feature>
<dbReference type="OrthoDB" id="64736at2759"/>
<evidence type="ECO:0000313" key="6">
    <source>
        <dbReference type="EMBL" id="KAF7162614.1"/>
    </source>
</evidence>
<dbReference type="Pfam" id="PF12971">
    <property type="entry name" value="NAGLU_N"/>
    <property type="match status" value="1"/>
</dbReference>